<dbReference type="EMBL" id="SMTL01000002">
    <property type="protein sequence ID" value="TDK36605.1"/>
    <property type="molecule type" value="Genomic_DNA"/>
</dbReference>
<evidence type="ECO:0000256" key="1">
    <source>
        <dbReference type="ARBA" id="ARBA00005417"/>
    </source>
</evidence>
<dbReference type="InterPro" id="IPR003593">
    <property type="entry name" value="AAA+_ATPase"/>
</dbReference>
<evidence type="ECO:0000256" key="4">
    <source>
        <dbReference type="ARBA" id="ARBA00022840"/>
    </source>
</evidence>
<name>A0A4V3APE3_9HYPH</name>
<proteinExistence type="inferred from homology"/>
<reference evidence="6 7" key="1">
    <citation type="submission" date="2019-03" db="EMBL/GenBank/DDBJ databases">
        <title>Rhizobium sp. nov., an bacterium isolated from biocrust in Mu Us Desert.</title>
        <authorList>
            <person name="Lixiong L."/>
        </authorList>
    </citation>
    <scope>NUCLEOTIDE SEQUENCE [LARGE SCALE GENOMIC DNA]</scope>
    <source>
        <strain evidence="6 7">SPY-1</strain>
    </source>
</reference>
<dbReference type="InterPro" id="IPR050683">
    <property type="entry name" value="Bact_Polysacc_Export_ATP-bd"/>
</dbReference>
<dbReference type="PROSITE" id="PS50893">
    <property type="entry name" value="ABC_TRANSPORTER_2"/>
    <property type="match status" value="1"/>
</dbReference>
<evidence type="ECO:0000313" key="7">
    <source>
        <dbReference type="Proteomes" id="UP000295238"/>
    </source>
</evidence>
<evidence type="ECO:0000256" key="2">
    <source>
        <dbReference type="ARBA" id="ARBA00022448"/>
    </source>
</evidence>
<sequence length="215" mass="24128">MLAAIDLKKVYHSRQGPHPVLKGVNFSIGTGERMAVLGRNGAGKSTLMRILAGVERPTSGRVERKMSLSWPIGLAGGFQGSLTGYDNIRFISRVYNKDIEEVNDFVTSFSELGKFLREPVKTYSSGMRARLAFGLSLAIEFDCYLVDEVIFVGDQRFHRKCQEELFERDKNRSLILISHDGHILRQYCSSALVLHSGMAKVFYDLDVALDIYNAL</sequence>
<evidence type="ECO:0000259" key="5">
    <source>
        <dbReference type="PROSITE" id="PS50893"/>
    </source>
</evidence>
<dbReference type="PANTHER" id="PTHR46743:SF2">
    <property type="entry name" value="TEICHOIC ACIDS EXPORT ATP-BINDING PROTEIN TAGH"/>
    <property type="match status" value="1"/>
</dbReference>
<dbReference type="OrthoDB" id="9778870at2"/>
<organism evidence="6 7">
    <name type="scientific">Rhizobium deserti</name>
    <dbReference type="NCBI Taxonomy" id="2547961"/>
    <lineage>
        <taxon>Bacteria</taxon>
        <taxon>Pseudomonadati</taxon>
        <taxon>Pseudomonadota</taxon>
        <taxon>Alphaproteobacteria</taxon>
        <taxon>Hyphomicrobiales</taxon>
        <taxon>Rhizobiaceae</taxon>
        <taxon>Rhizobium/Agrobacterium group</taxon>
        <taxon>Rhizobium</taxon>
    </lineage>
</organism>
<gene>
    <name evidence="6" type="ORF">E2F50_06660</name>
</gene>
<feature type="domain" description="ABC transporter" evidence="5">
    <location>
        <begin position="5"/>
        <end position="215"/>
    </location>
</feature>
<accession>A0A4V3APE3</accession>
<keyword evidence="2" id="KW-0813">Transport</keyword>
<dbReference type="CDD" id="cd03220">
    <property type="entry name" value="ABC_KpsT_Wzt"/>
    <property type="match status" value="1"/>
</dbReference>
<evidence type="ECO:0000313" key="6">
    <source>
        <dbReference type="EMBL" id="TDK36605.1"/>
    </source>
</evidence>
<dbReference type="InterPro" id="IPR027417">
    <property type="entry name" value="P-loop_NTPase"/>
</dbReference>
<dbReference type="Gene3D" id="3.40.50.300">
    <property type="entry name" value="P-loop containing nucleotide triphosphate hydrolases"/>
    <property type="match status" value="1"/>
</dbReference>
<protein>
    <submittedName>
        <fullName evidence="6">ABC transporter ATP-binding protein</fullName>
    </submittedName>
</protein>
<dbReference type="GO" id="GO:0140359">
    <property type="term" value="F:ABC-type transporter activity"/>
    <property type="evidence" value="ECO:0007669"/>
    <property type="project" value="InterPro"/>
</dbReference>
<dbReference type="PANTHER" id="PTHR46743">
    <property type="entry name" value="TEICHOIC ACIDS EXPORT ATP-BINDING PROTEIN TAGH"/>
    <property type="match status" value="1"/>
</dbReference>
<dbReference type="GO" id="GO:0016020">
    <property type="term" value="C:membrane"/>
    <property type="evidence" value="ECO:0007669"/>
    <property type="project" value="InterPro"/>
</dbReference>
<dbReference type="GO" id="GO:0005524">
    <property type="term" value="F:ATP binding"/>
    <property type="evidence" value="ECO:0007669"/>
    <property type="project" value="UniProtKB-KW"/>
</dbReference>
<dbReference type="Pfam" id="PF00005">
    <property type="entry name" value="ABC_tran"/>
    <property type="match status" value="1"/>
</dbReference>
<keyword evidence="7" id="KW-1185">Reference proteome</keyword>
<keyword evidence="4 6" id="KW-0067">ATP-binding</keyword>
<dbReference type="InterPro" id="IPR015860">
    <property type="entry name" value="ABC_transpr_TagH-like"/>
</dbReference>
<keyword evidence="3" id="KW-0547">Nucleotide-binding</keyword>
<dbReference type="SUPFAM" id="SSF52540">
    <property type="entry name" value="P-loop containing nucleoside triphosphate hydrolases"/>
    <property type="match status" value="1"/>
</dbReference>
<dbReference type="GO" id="GO:0016887">
    <property type="term" value="F:ATP hydrolysis activity"/>
    <property type="evidence" value="ECO:0007669"/>
    <property type="project" value="InterPro"/>
</dbReference>
<dbReference type="AlphaFoldDB" id="A0A4V3APE3"/>
<dbReference type="InterPro" id="IPR017871">
    <property type="entry name" value="ABC_transporter-like_CS"/>
</dbReference>
<dbReference type="PROSITE" id="PS00211">
    <property type="entry name" value="ABC_TRANSPORTER_1"/>
    <property type="match status" value="1"/>
</dbReference>
<dbReference type="SMART" id="SM00382">
    <property type="entry name" value="AAA"/>
    <property type="match status" value="1"/>
</dbReference>
<dbReference type="Proteomes" id="UP000295238">
    <property type="component" value="Unassembled WGS sequence"/>
</dbReference>
<dbReference type="RefSeq" id="WP_133315315.1">
    <property type="nucleotide sequence ID" value="NZ_SMTL01000002.1"/>
</dbReference>
<comment type="similarity">
    <text evidence="1">Belongs to the ABC transporter superfamily.</text>
</comment>
<evidence type="ECO:0000256" key="3">
    <source>
        <dbReference type="ARBA" id="ARBA00022741"/>
    </source>
</evidence>
<dbReference type="InterPro" id="IPR003439">
    <property type="entry name" value="ABC_transporter-like_ATP-bd"/>
</dbReference>
<comment type="caution">
    <text evidence="6">The sequence shown here is derived from an EMBL/GenBank/DDBJ whole genome shotgun (WGS) entry which is preliminary data.</text>
</comment>